<name>A0ACB8BEF1_9AGAM</name>
<dbReference type="EMBL" id="MU266431">
    <property type="protein sequence ID" value="KAH7924201.1"/>
    <property type="molecule type" value="Genomic_DNA"/>
</dbReference>
<proteinExistence type="predicted"/>
<dbReference type="Proteomes" id="UP000790709">
    <property type="component" value="Unassembled WGS sequence"/>
</dbReference>
<keyword evidence="2" id="KW-1185">Reference proteome</keyword>
<protein>
    <submittedName>
        <fullName evidence="1">Zf-DHHC-domain-containing protein</fullName>
    </submittedName>
</protein>
<organism evidence="1 2">
    <name type="scientific">Leucogyrophana mollusca</name>
    <dbReference type="NCBI Taxonomy" id="85980"/>
    <lineage>
        <taxon>Eukaryota</taxon>
        <taxon>Fungi</taxon>
        <taxon>Dikarya</taxon>
        <taxon>Basidiomycota</taxon>
        <taxon>Agaricomycotina</taxon>
        <taxon>Agaricomycetes</taxon>
        <taxon>Agaricomycetidae</taxon>
        <taxon>Boletales</taxon>
        <taxon>Boletales incertae sedis</taxon>
        <taxon>Leucogyrophana</taxon>
    </lineage>
</organism>
<sequence length="469" mass="52986">MTRPNQTCCGVIEEARIEAREKHERRANKPQPWIVLKFTVGLTTALMAYSAYVYIGLFCLDMIRKNGSALGSQEMGVVFLAVFCVLLFMMSWSYTMVVITPPGYAKDFVAINERPGYQPPVTRPSEASNDIRGPSYELTSPTVNLSRRPSNDLTPGNKHRNPSTASDTLAGSIPPKDRNSQASAASNSPGEAGVTATLSVPAADPLALNSWNHRAESIAHTESTSMDLPPPMLSRRPPTTPILLPEYRYCSREKMIKPHRAHHCRACGACVLKYDHHCPWIGQCVGAFNHKFFVNFVQWASVFCLWTFSTLLGLNIRAQSRSSAPDIDPQHIVILALAALFGLFTLLMTLSQTYSLMLNQTTVESLGFRAMKDREKATLMHMHSWWEIGAKRRTRKRWDNEWGKIGTEGNLWWLGSARANWEAVMGRNVWCWFLPIGRRQGDGLTYPTNPRFDAEGRWRRRREWPSDLR</sequence>
<evidence type="ECO:0000313" key="1">
    <source>
        <dbReference type="EMBL" id="KAH7924201.1"/>
    </source>
</evidence>
<reference evidence="1" key="1">
    <citation type="journal article" date="2021" name="New Phytol.">
        <title>Evolutionary innovations through gain and loss of genes in the ectomycorrhizal Boletales.</title>
        <authorList>
            <person name="Wu G."/>
            <person name="Miyauchi S."/>
            <person name="Morin E."/>
            <person name="Kuo A."/>
            <person name="Drula E."/>
            <person name="Varga T."/>
            <person name="Kohler A."/>
            <person name="Feng B."/>
            <person name="Cao Y."/>
            <person name="Lipzen A."/>
            <person name="Daum C."/>
            <person name="Hundley H."/>
            <person name="Pangilinan J."/>
            <person name="Johnson J."/>
            <person name="Barry K."/>
            <person name="LaButti K."/>
            <person name="Ng V."/>
            <person name="Ahrendt S."/>
            <person name="Min B."/>
            <person name="Choi I.G."/>
            <person name="Park H."/>
            <person name="Plett J.M."/>
            <person name="Magnuson J."/>
            <person name="Spatafora J.W."/>
            <person name="Nagy L.G."/>
            <person name="Henrissat B."/>
            <person name="Grigoriev I.V."/>
            <person name="Yang Z.L."/>
            <person name="Xu J."/>
            <person name="Martin F.M."/>
        </authorList>
    </citation>
    <scope>NUCLEOTIDE SEQUENCE</scope>
    <source>
        <strain evidence="1">KUC20120723A-06</strain>
    </source>
</reference>
<gene>
    <name evidence="1" type="ORF">BV22DRAFT_1035442</name>
</gene>
<evidence type="ECO:0000313" key="2">
    <source>
        <dbReference type="Proteomes" id="UP000790709"/>
    </source>
</evidence>
<comment type="caution">
    <text evidence="1">The sequence shown here is derived from an EMBL/GenBank/DDBJ whole genome shotgun (WGS) entry which is preliminary data.</text>
</comment>
<accession>A0ACB8BEF1</accession>